<feature type="region of interest" description="Disordered" evidence="1">
    <location>
        <begin position="1"/>
        <end position="64"/>
    </location>
</feature>
<feature type="compositionally biased region" description="Basic and acidic residues" evidence="1">
    <location>
        <begin position="38"/>
        <end position="63"/>
    </location>
</feature>
<keyword evidence="4" id="KW-1185">Reference proteome</keyword>
<feature type="transmembrane region" description="Helical" evidence="2">
    <location>
        <begin position="143"/>
        <end position="159"/>
    </location>
</feature>
<keyword evidence="2" id="KW-1133">Transmembrane helix</keyword>
<keyword evidence="2" id="KW-0812">Transmembrane</keyword>
<gene>
    <name evidence="3" type="ORF">C7M84_006117</name>
</gene>
<feature type="transmembrane region" description="Helical" evidence="2">
    <location>
        <begin position="220"/>
        <end position="239"/>
    </location>
</feature>
<dbReference type="AlphaFoldDB" id="A0A3R7P4Q7"/>
<comment type="caution">
    <text evidence="3">The sequence shown here is derived from an EMBL/GenBank/DDBJ whole genome shotgun (WGS) entry which is preliminary data.</text>
</comment>
<feature type="transmembrane region" description="Helical" evidence="2">
    <location>
        <begin position="179"/>
        <end position="199"/>
    </location>
</feature>
<reference evidence="3 4" key="1">
    <citation type="submission" date="2018-04" db="EMBL/GenBank/DDBJ databases">
        <authorList>
            <person name="Zhang X."/>
            <person name="Yuan J."/>
            <person name="Li F."/>
            <person name="Xiang J."/>
        </authorList>
    </citation>
    <scope>NUCLEOTIDE SEQUENCE [LARGE SCALE GENOMIC DNA]</scope>
    <source>
        <tissue evidence="3">Muscle</tissue>
    </source>
</reference>
<evidence type="ECO:0008006" key="5">
    <source>
        <dbReference type="Google" id="ProtNLM"/>
    </source>
</evidence>
<evidence type="ECO:0000256" key="1">
    <source>
        <dbReference type="SAM" id="MobiDB-lite"/>
    </source>
</evidence>
<reference evidence="3 4" key="2">
    <citation type="submission" date="2019-01" db="EMBL/GenBank/DDBJ databases">
        <title>The decoding of complex shrimp genome reveals the adaptation for benthos swimmer, frequently molting mechanism and breeding impact on genome.</title>
        <authorList>
            <person name="Sun Y."/>
            <person name="Gao Y."/>
            <person name="Yu Y."/>
        </authorList>
    </citation>
    <scope>NUCLEOTIDE SEQUENCE [LARGE SCALE GENOMIC DNA]</scope>
    <source>
        <tissue evidence="3">Muscle</tissue>
    </source>
</reference>
<dbReference type="EMBL" id="QCYY01001784">
    <property type="protein sequence ID" value="ROT75340.1"/>
    <property type="molecule type" value="Genomic_DNA"/>
</dbReference>
<feature type="transmembrane region" description="Helical" evidence="2">
    <location>
        <begin position="105"/>
        <end position="122"/>
    </location>
</feature>
<dbReference type="Proteomes" id="UP000283509">
    <property type="component" value="Unassembled WGS sequence"/>
</dbReference>
<sequence>MVNDVSQARTRYPDSKVSFSGEFEDDRENTRQIRSRHRPDENETERQTDDRRDTMDASREAGAHKPGKLTENIALFLFLLTSLLFSLSSLSLVSSLYSRCLSSPGLSLSLIFFSLFSCSSSLHRSLVSVSLSSFSHVLSNSHFLLSLVPYSLLFPPSFLDSLVSSYLSLLSSLCTPLLFSLPPLSLSPPCISVILYPLRSLTSRKLSHRTSRRQPFPLRLWDYLFPLAFSLIPFCLYRLSPFSNTQYPFSTVSSYFFHYPFSLSPFLASSGSVLFLSFPTYIGSLRFAFLLPSLSPHHGKFASVRRDTGACGGRSSGGGGGGRGQEVGVRGCRYRVFCLFSGRKKRLAAVGLIGGFRPSLAGTEGAAIVCREFI</sequence>
<feature type="transmembrane region" description="Helical" evidence="2">
    <location>
        <begin position="73"/>
        <end position="93"/>
    </location>
</feature>
<evidence type="ECO:0000313" key="3">
    <source>
        <dbReference type="EMBL" id="ROT75340.1"/>
    </source>
</evidence>
<accession>A0A3R7P4Q7</accession>
<evidence type="ECO:0000256" key="2">
    <source>
        <dbReference type="SAM" id="Phobius"/>
    </source>
</evidence>
<organism evidence="3 4">
    <name type="scientific">Penaeus vannamei</name>
    <name type="common">Whiteleg shrimp</name>
    <name type="synonym">Litopenaeus vannamei</name>
    <dbReference type="NCBI Taxonomy" id="6689"/>
    <lineage>
        <taxon>Eukaryota</taxon>
        <taxon>Metazoa</taxon>
        <taxon>Ecdysozoa</taxon>
        <taxon>Arthropoda</taxon>
        <taxon>Crustacea</taxon>
        <taxon>Multicrustacea</taxon>
        <taxon>Malacostraca</taxon>
        <taxon>Eumalacostraca</taxon>
        <taxon>Eucarida</taxon>
        <taxon>Decapoda</taxon>
        <taxon>Dendrobranchiata</taxon>
        <taxon>Penaeoidea</taxon>
        <taxon>Penaeidae</taxon>
        <taxon>Penaeus</taxon>
    </lineage>
</organism>
<proteinExistence type="predicted"/>
<feature type="transmembrane region" description="Helical" evidence="2">
    <location>
        <begin position="259"/>
        <end position="282"/>
    </location>
</feature>
<evidence type="ECO:0000313" key="4">
    <source>
        <dbReference type="Proteomes" id="UP000283509"/>
    </source>
</evidence>
<name>A0A3R7P4Q7_PENVA</name>
<protein>
    <recommendedName>
        <fullName evidence="5">Transmembrane protein</fullName>
    </recommendedName>
</protein>
<keyword evidence="2" id="KW-0472">Membrane</keyword>